<proteinExistence type="predicted"/>
<reference evidence="8" key="1">
    <citation type="journal article" date="2015" name="Proc. Natl. Acad. Sci. U.S.A.">
        <title>Networks of energetic and metabolic interactions define dynamics in microbial communities.</title>
        <authorList>
            <person name="Embree M."/>
            <person name="Liu J.K."/>
            <person name="Al-Bassam M.M."/>
            <person name="Zengler K."/>
        </authorList>
    </citation>
    <scope>NUCLEOTIDE SEQUENCE</scope>
</reference>
<evidence type="ECO:0000256" key="5">
    <source>
        <dbReference type="ARBA" id="ARBA00023004"/>
    </source>
</evidence>
<dbReference type="InterPro" id="IPR013785">
    <property type="entry name" value="Aldolase_TIM"/>
</dbReference>
<evidence type="ECO:0000256" key="3">
    <source>
        <dbReference type="ARBA" id="ARBA00022691"/>
    </source>
</evidence>
<dbReference type="InterPro" id="IPR007197">
    <property type="entry name" value="rSAM"/>
</dbReference>
<gene>
    <name evidence="8" type="ORF">ASZ90_015950</name>
</gene>
<comment type="caution">
    <text evidence="8">The sequence shown here is derived from an EMBL/GenBank/DDBJ whole genome shotgun (WGS) entry which is preliminary data.</text>
</comment>
<dbReference type="GO" id="GO:0051539">
    <property type="term" value="F:4 iron, 4 sulfur cluster binding"/>
    <property type="evidence" value="ECO:0007669"/>
    <property type="project" value="UniProtKB-KW"/>
</dbReference>
<dbReference type="NCBIfam" id="TIGR04251">
    <property type="entry name" value="SCM_rSAM_ScmF"/>
    <property type="match status" value="1"/>
</dbReference>
<dbReference type="InterPro" id="IPR006638">
    <property type="entry name" value="Elp3/MiaA/NifB-like_rSAM"/>
</dbReference>
<dbReference type="InterPro" id="IPR058240">
    <property type="entry name" value="rSAM_sf"/>
</dbReference>
<dbReference type="InterPro" id="IPR017200">
    <property type="entry name" value="PqqE-like"/>
</dbReference>
<dbReference type="PANTHER" id="PTHR11228">
    <property type="entry name" value="RADICAL SAM DOMAIN PROTEIN"/>
    <property type="match status" value="1"/>
</dbReference>
<dbReference type="SFLD" id="SFLDG01386">
    <property type="entry name" value="main_SPASM_domain-containing"/>
    <property type="match status" value="1"/>
</dbReference>
<evidence type="ECO:0000256" key="1">
    <source>
        <dbReference type="ARBA" id="ARBA00001966"/>
    </source>
</evidence>
<dbReference type="SUPFAM" id="SSF102114">
    <property type="entry name" value="Radical SAM enzymes"/>
    <property type="match status" value="1"/>
</dbReference>
<dbReference type="SFLD" id="SFLDS00029">
    <property type="entry name" value="Radical_SAM"/>
    <property type="match status" value="1"/>
</dbReference>
<organism evidence="8">
    <name type="scientific">hydrocarbon metagenome</name>
    <dbReference type="NCBI Taxonomy" id="938273"/>
    <lineage>
        <taxon>unclassified sequences</taxon>
        <taxon>metagenomes</taxon>
        <taxon>ecological metagenomes</taxon>
    </lineage>
</organism>
<dbReference type="InterPro" id="IPR050377">
    <property type="entry name" value="Radical_SAM_PqqE_MftC-like"/>
</dbReference>
<keyword evidence="2" id="KW-0004">4Fe-4S</keyword>
<dbReference type="SMART" id="SM00729">
    <property type="entry name" value="Elp3"/>
    <property type="match status" value="1"/>
</dbReference>
<protein>
    <submittedName>
        <fullName evidence="8">Radical sam domain heme biosynthesis protein</fullName>
    </submittedName>
</protein>
<dbReference type="Pfam" id="PF13186">
    <property type="entry name" value="SPASM"/>
    <property type="match status" value="1"/>
</dbReference>
<dbReference type="GO" id="GO:0046872">
    <property type="term" value="F:metal ion binding"/>
    <property type="evidence" value="ECO:0007669"/>
    <property type="project" value="UniProtKB-KW"/>
</dbReference>
<dbReference type="PIRSF" id="PIRSF037420">
    <property type="entry name" value="PQQ_syn_pqqE"/>
    <property type="match status" value="1"/>
</dbReference>
<dbReference type="CDD" id="cd01335">
    <property type="entry name" value="Radical_SAM"/>
    <property type="match status" value="1"/>
</dbReference>
<keyword evidence="4" id="KW-0479">Metal-binding</keyword>
<dbReference type="EMBL" id="LNQE01001663">
    <property type="protein sequence ID" value="KUG14407.1"/>
    <property type="molecule type" value="Genomic_DNA"/>
</dbReference>
<dbReference type="Gene3D" id="3.20.20.70">
    <property type="entry name" value="Aldolase class I"/>
    <property type="match status" value="1"/>
</dbReference>
<dbReference type="NCBIfam" id="TIGR04085">
    <property type="entry name" value="rSAM_more_4Fe4S"/>
    <property type="match status" value="1"/>
</dbReference>
<dbReference type="InterPro" id="IPR026346">
    <property type="entry name" value="SCM_rSAM_ScmF"/>
</dbReference>
<dbReference type="SFLD" id="SFLDG01067">
    <property type="entry name" value="SPASM/twitch_domain_containing"/>
    <property type="match status" value="1"/>
</dbReference>
<keyword evidence="5" id="KW-0408">Iron</keyword>
<dbReference type="GO" id="GO:0003824">
    <property type="term" value="F:catalytic activity"/>
    <property type="evidence" value="ECO:0007669"/>
    <property type="project" value="InterPro"/>
</dbReference>
<evidence type="ECO:0000256" key="4">
    <source>
        <dbReference type="ARBA" id="ARBA00022723"/>
    </source>
</evidence>
<dbReference type="Pfam" id="PF04055">
    <property type="entry name" value="Radical_SAM"/>
    <property type="match status" value="1"/>
</dbReference>
<dbReference type="PROSITE" id="PS51918">
    <property type="entry name" value="RADICAL_SAM"/>
    <property type="match status" value="1"/>
</dbReference>
<keyword evidence="3" id="KW-0949">S-adenosyl-L-methionine</keyword>
<evidence type="ECO:0000313" key="8">
    <source>
        <dbReference type="EMBL" id="KUG14407.1"/>
    </source>
</evidence>
<accession>A0A0W8F0I2</accession>
<dbReference type="InterPro" id="IPR023885">
    <property type="entry name" value="4Fe4S-binding_SPASM_dom"/>
</dbReference>
<dbReference type="PANTHER" id="PTHR11228:SF7">
    <property type="entry name" value="PQQA PEPTIDE CYCLASE"/>
    <property type="match status" value="1"/>
</dbReference>
<evidence type="ECO:0000256" key="2">
    <source>
        <dbReference type="ARBA" id="ARBA00022485"/>
    </source>
</evidence>
<feature type="domain" description="Radical SAM core" evidence="7">
    <location>
        <begin position="1"/>
        <end position="221"/>
    </location>
</feature>
<sequence>MPPLRMLYFYLTGDCNMACRHCWIAPDFLNADTSDQALPLDLFKKIVREAREIGLTSVKLTGGEPTIHPDIIPILRFIRDEGLGLSMESNGVAMTPHIADLIKSCKSHFISISIDGMKQNHEWMRGVPGSFERASQGVRTLVETGIRPQVIMAVAGRNRDEIAELARYARDLGASSVKYNFVTPTVRGEAMEREGATVPVQDQITLATWIQKELRQEIGIPLMTNLPMAFSPLSSLFGSGGNCGKCAIFTILGVLHDGTYALCGIGKNLPELCFGHAGTDRIQDIWEHAGALTEIRDRLPRELKGICSRCLMKNVCLGQCVANNYYVYHDLLAGHRFCEEAAEAGVFPGTRLFPV</sequence>
<name>A0A0W8F0I2_9ZZZZ</name>
<evidence type="ECO:0000259" key="7">
    <source>
        <dbReference type="PROSITE" id="PS51918"/>
    </source>
</evidence>
<keyword evidence="6" id="KW-0411">Iron-sulfur</keyword>
<comment type="cofactor">
    <cofactor evidence="1">
        <name>[4Fe-4S] cluster</name>
        <dbReference type="ChEBI" id="CHEBI:49883"/>
    </cofactor>
</comment>
<dbReference type="AlphaFoldDB" id="A0A0W8F0I2"/>
<evidence type="ECO:0000256" key="6">
    <source>
        <dbReference type="ARBA" id="ARBA00023014"/>
    </source>
</evidence>